<keyword evidence="1" id="KW-0732">Signal</keyword>
<feature type="signal peptide" evidence="1">
    <location>
        <begin position="1"/>
        <end position="24"/>
    </location>
</feature>
<reference evidence="2 3" key="1">
    <citation type="submission" date="2015-08" db="EMBL/GenBank/DDBJ databases">
        <authorList>
            <person name="Babu N.S."/>
            <person name="Beckwith C.J."/>
            <person name="Beseler K.G."/>
            <person name="Brison A."/>
            <person name="Carone J.V."/>
            <person name="Caskin T.P."/>
            <person name="Diamond M."/>
            <person name="Durham M.E."/>
            <person name="Foxe J.M."/>
            <person name="Go M."/>
            <person name="Henderson B.A."/>
            <person name="Jones I.B."/>
            <person name="McGettigan J.A."/>
            <person name="Micheletti S.J."/>
            <person name="Nasrallah M.E."/>
            <person name="Ortiz D."/>
            <person name="Piller C.R."/>
            <person name="Privatt S.R."/>
            <person name="Schneider S.L."/>
            <person name="Sharp S."/>
            <person name="Smith T.C."/>
            <person name="Stanton J.D."/>
            <person name="Ullery H.E."/>
            <person name="Wilson R.J."/>
            <person name="Serrano M.G."/>
            <person name="Buck G."/>
            <person name="Lee V."/>
            <person name="Wang Y."/>
            <person name="Carvalho R."/>
            <person name="Voegtly L."/>
            <person name="Shi R."/>
            <person name="Duckworth R."/>
            <person name="Johnson A."/>
            <person name="Loviza R."/>
            <person name="Walstead R."/>
            <person name="Shah Z."/>
            <person name="Kiflezghi M."/>
            <person name="Wade K."/>
            <person name="Ball S.L."/>
            <person name="Bradley K.W."/>
            <person name="Asai D.J."/>
            <person name="Bowman C.A."/>
            <person name="Russell D.A."/>
            <person name="Pope W.H."/>
            <person name="Jacobs-Sera D."/>
            <person name="Hendrix R.W."/>
            <person name="Hatfull G.F."/>
        </authorList>
    </citation>
    <scope>NUCLEOTIDE SEQUENCE [LARGE SCALE GENOMIC DNA]</scope>
    <source>
        <strain evidence="2 3">DSM 27648</strain>
    </source>
</reference>
<evidence type="ECO:0000313" key="2">
    <source>
        <dbReference type="EMBL" id="AKV02165.1"/>
    </source>
</evidence>
<gene>
    <name evidence="2" type="ORF">AKJ09_08828</name>
</gene>
<organism evidence="2 3">
    <name type="scientific">Labilithrix luteola</name>
    <dbReference type="NCBI Taxonomy" id="1391654"/>
    <lineage>
        <taxon>Bacteria</taxon>
        <taxon>Pseudomonadati</taxon>
        <taxon>Myxococcota</taxon>
        <taxon>Polyangia</taxon>
        <taxon>Polyangiales</taxon>
        <taxon>Labilitrichaceae</taxon>
        <taxon>Labilithrix</taxon>
    </lineage>
</organism>
<name>A0A0K1Q9S5_9BACT</name>
<sequence>MARSRVQRLLPFVMGAILALTVGAACTTPTLPLPPPASPSIVEGTEPGTFHLSSTNGAEPNALILVVNRNEAVPRDRRVSGTIADTQGSWELDVPATSGDLLDISQESGTVRSPTITITVR</sequence>
<dbReference type="KEGG" id="llu:AKJ09_08828"/>
<dbReference type="PROSITE" id="PS51257">
    <property type="entry name" value="PROKAR_LIPOPROTEIN"/>
    <property type="match status" value="1"/>
</dbReference>
<evidence type="ECO:0008006" key="4">
    <source>
        <dbReference type="Google" id="ProtNLM"/>
    </source>
</evidence>
<evidence type="ECO:0000313" key="3">
    <source>
        <dbReference type="Proteomes" id="UP000064967"/>
    </source>
</evidence>
<accession>A0A0K1Q9S5</accession>
<dbReference type="AlphaFoldDB" id="A0A0K1Q9S5"/>
<keyword evidence="3" id="KW-1185">Reference proteome</keyword>
<dbReference type="EMBL" id="CP012333">
    <property type="protein sequence ID" value="AKV02165.1"/>
    <property type="molecule type" value="Genomic_DNA"/>
</dbReference>
<dbReference type="Proteomes" id="UP000064967">
    <property type="component" value="Chromosome"/>
</dbReference>
<dbReference type="RefSeq" id="WP_146653122.1">
    <property type="nucleotide sequence ID" value="NZ_CP012333.1"/>
</dbReference>
<proteinExistence type="predicted"/>
<feature type="chain" id="PRO_5005466844" description="Bacterial Ig domain-containing protein" evidence="1">
    <location>
        <begin position="25"/>
        <end position="121"/>
    </location>
</feature>
<evidence type="ECO:0000256" key="1">
    <source>
        <dbReference type="SAM" id="SignalP"/>
    </source>
</evidence>
<protein>
    <recommendedName>
        <fullName evidence="4">Bacterial Ig domain-containing protein</fullName>
    </recommendedName>
</protein>